<dbReference type="InterPro" id="IPR008271">
    <property type="entry name" value="Ser/Thr_kinase_AS"/>
</dbReference>
<dbReference type="GO" id="GO:0005524">
    <property type="term" value="F:ATP binding"/>
    <property type="evidence" value="ECO:0007669"/>
    <property type="project" value="UniProtKB-KW"/>
</dbReference>
<dbReference type="CDD" id="cd13983">
    <property type="entry name" value="STKc_WNK"/>
    <property type="match status" value="1"/>
</dbReference>
<organism evidence="12 13">
    <name type="scientific">Zingiber officinale</name>
    <name type="common">Ginger</name>
    <name type="synonym">Amomum zingiber</name>
    <dbReference type="NCBI Taxonomy" id="94328"/>
    <lineage>
        <taxon>Eukaryota</taxon>
        <taxon>Viridiplantae</taxon>
        <taxon>Streptophyta</taxon>
        <taxon>Embryophyta</taxon>
        <taxon>Tracheophyta</taxon>
        <taxon>Spermatophyta</taxon>
        <taxon>Magnoliopsida</taxon>
        <taxon>Liliopsida</taxon>
        <taxon>Zingiberales</taxon>
        <taxon>Zingiberaceae</taxon>
        <taxon>Zingiber</taxon>
    </lineage>
</organism>
<dbReference type="InterPro" id="IPR000719">
    <property type="entry name" value="Prot_kinase_dom"/>
</dbReference>
<dbReference type="InterPro" id="IPR050588">
    <property type="entry name" value="WNK_Ser-Thr_kinase"/>
</dbReference>
<evidence type="ECO:0000256" key="9">
    <source>
        <dbReference type="SAM" id="MobiDB-lite"/>
    </source>
</evidence>
<dbReference type="InterPro" id="IPR024678">
    <property type="entry name" value="Kinase_OSR1/WNK_CCT"/>
</dbReference>
<dbReference type="Proteomes" id="UP000734854">
    <property type="component" value="Unassembled WGS sequence"/>
</dbReference>
<evidence type="ECO:0000256" key="7">
    <source>
        <dbReference type="ARBA" id="ARBA00047899"/>
    </source>
</evidence>
<evidence type="ECO:0000256" key="2">
    <source>
        <dbReference type="ARBA" id="ARBA00022527"/>
    </source>
</evidence>
<dbReference type="FunFam" id="1.10.510.10:FF:000046">
    <property type="entry name" value="probable serine/threonine-protein kinase WNK9"/>
    <property type="match status" value="1"/>
</dbReference>
<evidence type="ECO:0000256" key="8">
    <source>
        <dbReference type="ARBA" id="ARBA00048679"/>
    </source>
</evidence>
<dbReference type="OrthoDB" id="4062651at2759"/>
<dbReference type="AlphaFoldDB" id="A0A8J5FSR0"/>
<sequence>MLSAFFLFMAFPSFSFSSPLFFSSVSTSPPPSLRSPISSPTWPPSAFPPPCSLSAPPPPSLLGFSPLREPPDGNPERGGRMRGRTMPLPVASCGHRLQSASDSFSATSVVLRFFPLLFFSRSVDFGSSFFFPLFCFVFFLLPRMEPAFFDGSSRATWMIGDGDRKSESEFEADPTGRYLRYNEILGRGAFKTVYKAFDEIDGIEVAWNQVRIDQVLESPFDLEHLYSEVYLLKSLKHENIIRFFNSWVDHKKKNVNIITELFTSGSLRQYRQKYRRVDLRAIKSWARQILQGLVYLHGHEPPILHRDLKCDNIFVNGNHGEVKIGDLGLAIVMQQPTARSVIGTPEFMAPELYEEEYNELVDIYSFGMCILEMITLEYPYSECKNQAQIYKKVISGVKPASLAKVTDPQVRQFIEKCLVSASDRLPAKELLKDPFLCDDTSKEPLRTHVHAFNGMLNATNLPSRPLSVDVNSNLTAVTPKLELVKTNRNNEFKLKGEKSNDASISLRLRIANTHGRAQNIHFPFDLNSDTPHAVAAEMVEQLDLADYDVAFIANFIDSLIAKLIPGWKPSASLVSNDNMNTRQDYGGCGNKELLTDCPSNLLSIIPFQVSYGHADLSPLNIGTLEGESAEHEDDISDQKTCEGIPIVDFDSFWSEVNKMDKVSLKSATSPMFVGSFQSLSEDNTDVDSKGDGGTYDTIEGLTPKKNMKLFDSTGSFENLKGSSLSLTDKEYKDLQAELYKIESQFNSYYYQLSSMQQYAMQNATKTFYANKNGTKPSPTLL</sequence>
<proteinExistence type="predicted"/>
<name>A0A8J5FSR0_ZINOF</name>
<dbReference type="GO" id="GO:0004674">
    <property type="term" value="F:protein serine/threonine kinase activity"/>
    <property type="evidence" value="ECO:0007669"/>
    <property type="project" value="UniProtKB-KW"/>
</dbReference>
<keyword evidence="13" id="KW-1185">Reference proteome</keyword>
<keyword evidence="10" id="KW-0732">Signal</keyword>
<evidence type="ECO:0000313" key="12">
    <source>
        <dbReference type="EMBL" id="KAG6489806.1"/>
    </source>
</evidence>
<comment type="catalytic activity">
    <reaction evidence="8">
        <text>L-seryl-[protein] + ATP = O-phospho-L-seryl-[protein] + ADP + H(+)</text>
        <dbReference type="Rhea" id="RHEA:17989"/>
        <dbReference type="Rhea" id="RHEA-COMP:9863"/>
        <dbReference type="Rhea" id="RHEA-COMP:11604"/>
        <dbReference type="ChEBI" id="CHEBI:15378"/>
        <dbReference type="ChEBI" id="CHEBI:29999"/>
        <dbReference type="ChEBI" id="CHEBI:30616"/>
        <dbReference type="ChEBI" id="CHEBI:83421"/>
        <dbReference type="ChEBI" id="CHEBI:456216"/>
        <dbReference type="EC" id="2.7.11.1"/>
    </reaction>
</comment>
<accession>A0A8J5FSR0</accession>
<feature type="compositionally biased region" description="Basic and acidic residues" evidence="9">
    <location>
        <begin position="69"/>
        <end position="79"/>
    </location>
</feature>
<dbReference type="EMBL" id="JACMSC010000014">
    <property type="protein sequence ID" value="KAG6489806.1"/>
    <property type="molecule type" value="Genomic_DNA"/>
</dbReference>
<keyword evidence="2" id="KW-0723">Serine/threonine-protein kinase</keyword>
<feature type="chain" id="PRO_5035275876" description="non-specific serine/threonine protein kinase" evidence="10">
    <location>
        <begin position="18"/>
        <end position="781"/>
    </location>
</feature>
<comment type="caution">
    <text evidence="12">The sequence shown here is derived from an EMBL/GenBank/DDBJ whole genome shotgun (WGS) entry which is preliminary data.</text>
</comment>
<evidence type="ECO:0000256" key="3">
    <source>
        <dbReference type="ARBA" id="ARBA00022679"/>
    </source>
</evidence>
<protein>
    <recommendedName>
        <fullName evidence="1">non-specific serine/threonine protein kinase</fullName>
        <ecNumber evidence="1">2.7.11.1</ecNumber>
    </recommendedName>
</protein>
<reference evidence="12 13" key="1">
    <citation type="submission" date="2020-08" db="EMBL/GenBank/DDBJ databases">
        <title>Plant Genome Project.</title>
        <authorList>
            <person name="Zhang R.-G."/>
        </authorList>
    </citation>
    <scope>NUCLEOTIDE SEQUENCE [LARGE SCALE GENOMIC DNA]</scope>
    <source>
        <tissue evidence="12">Rhizome</tissue>
    </source>
</reference>
<feature type="signal peptide" evidence="10">
    <location>
        <begin position="1"/>
        <end position="17"/>
    </location>
</feature>
<feature type="region of interest" description="Disordered" evidence="9">
    <location>
        <begin position="64"/>
        <end position="83"/>
    </location>
</feature>
<evidence type="ECO:0000256" key="10">
    <source>
        <dbReference type="SAM" id="SignalP"/>
    </source>
</evidence>
<evidence type="ECO:0000313" key="13">
    <source>
        <dbReference type="Proteomes" id="UP000734854"/>
    </source>
</evidence>
<keyword evidence="3" id="KW-0808">Transferase</keyword>
<dbReference type="Pfam" id="PF00069">
    <property type="entry name" value="Pkinase"/>
    <property type="match status" value="1"/>
</dbReference>
<dbReference type="FunFam" id="3.30.200.20:FF:000075">
    <property type="entry name" value="Probable serine/threonine-protein kinase WNK1"/>
    <property type="match status" value="1"/>
</dbReference>
<evidence type="ECO:0000256" key="4">
    <source>
        <dbReference type="ARBA" id="ARBA00022741"/>
    </source>
</evidence>
<keyword evidence="4" id="KW-0547">Nucleotide-binding</keyword>
<gene>
    <name evidence="12" type="ORF">ZIOFF_051085</name>
</gene>
<keyword evidence="5" id="KW-0418">Kinase</keyword>
<evidence type="ECO:0000256" key="1">
    <source>
        <dbReference type="ARBA" id="ARBA00012513"/>
    </source>
</evidence>
<dbReference type="SMART" id="SM00220">
    <property type="entry name" value="S_TKc"/>
    <property type="match status" value="1"/>
</dbReference>
<evidence type="ECO:0000259" key="11">
    <source>
        <dbReference type="PROSITE" id="PS50011"/>
    </source>
</evidence>
<evidence type="ECO:0000256" key="6">
    <source>
        <dbReference type="ARBA" id="ARBA00022840"/>
    </source>
</evidence>
<dbReference type="Pfam" id="PF12202">
    <property type="entry name" value="OSR1_C"/>
    <property type="match status" value="1"/>
</dbReference>
<dbReference type="PANTHER" id="PTHR13902">
    <property type="entry name" value="SERINE/THREONINE-PROTEIN KINASE WNK WITH NO LYSINE -RELATED"/>
    <property type="match status" value="1"/>
</dbReference>
<dbReference type="EC" id="2.7.11.1" evidence="1"/>
<keyword evidence="6" id="KW-0067">ATP-binding</keyword>
<dbReference type="PROSITE" id="PS50011">
    <property type="entry name" value="PROTEIN_KINASE_DOM"/>
    <property type="match status" value="1"/>
</dbReference>
<feature type="domain" description="Protein kinase" evidence="11">
    <location>
        <begin position="179"/>
        <end position="436"/>
    </location>
</feature>
<comment type="catalytic activity">
    <reaction evidence="7">
        <text>L-threonyl-[protein] + ATP = O-phospho-L-threonyl-[protein] + ADP + H(+)</text>
        <dbReference type="Rhea" id="RHEA:46608"/>
        <dbReference type="Rhea" id="RHEA-COMP:11060"/>
        <dbReference type="Rhea" id="RHEA-COMP:11605"/>
        <dbReference type="ChEBI" id="CHEBI:15378"/>
        <dbReference type="ChEBI" id="CHEBI:30013"/>
        <dbReference type="ChEBI" id="CHEBI:30616"/>
        <dbReference type="ChEBI" id="CHEBI:61977"/>
        <dbReference type="ChEBI" id="CHEBI:456216"/>
        <dbReference type="EC" id="2.7.11.1"/>
    </reaction>
</comment>
<dbReference type="PROSITE" id="PS00108">
    <property type="entry name" value="PROTEIN_KINASE_ST"/>
    <property type="match status" value="1"/>
</dbReference>
<evidence type="ECO:0000256" key="5">
    <source>
        <dbReference type="ARBA" id="ARBA00022777"/>
    </source>
</evidence>